<sequence>MKFGTQLRNSLNPDWRFHYVDYSRLKKLLKRSLRNGTGTFAEEDETTFSAALNRDLKDVRRPVPHRRTCGGSDVPGVFRLSQVWSFQAVKVGEIGRRVQHCDISVEELIAKGDESPVAWEEIEREINLIISEVNELARYTRLNYSAFVKIVKKHDKHTQIPLKETFMAKLNEKPFYKENYDSIVLQLSRLYDVVRNRGRPSDSSAVRRESGTQNFVRRTTKYWVHPDHIM</sequence>
<proteinExistence type="predicted"/>
<dbReference type="EMBL" id="JAEFCI010012295">
    <property type="protein sequence ID" value="KAG5456096.1"/>
    <property type="molecule type" value="Genomic_DNA"/>
</dbReference>
<keyword evidence="5" id="KW-0472">Membrane</keyword>
<evidence type="ECO:0000256" key="4">
    <source>
        <dbReference type="ARBA" id="ARBA00022989"/>
    </source>
</evidence>
<comment type="caution">
    <text evidence="7">The sequence shown here is derived from an EMBL/GenBank/DDBJ whole genome shotgun (WGS) entry which is preliminary data.</text>
</comment>
<evidence type="ECO:0000313" key="8">
    <source>
        <dbReference type="Proteomes" id="UP000673691"/>
    </source>
</evidence>
<dbReference type="InterPro" id="IPR004331">
    <property type="entry name" value="SPX_dom"/>
</dbReference>
<evidence type="ECO:0000256" key="3">
    <source>
        <dbReference type="ARBA" id="ARBA00022692"/>
    </source>
</evidence>
<dbReference type="GO" id="GO:0005774">
    <property type="term" value="C:vacuolar membrane"/>
    <property type="evidence" value="ECO:0007669"/>
    <property type="project" value="UniProtKB-SubCell"/>
</dbReference>
<dbReference type="InterPro" id="IPR051572">
    <property type="entry name" value="VTC_Complex_Subunit"/>
</dbReference>
<dbReference type="CDD" id="cd14480">
    <property type="entry name" value="SPX_VTC2_like"/>
    <property type="match status" value="1"/>
</dbReference>
<dbReference type="PROSITE" id="PS51382">
    <property type="entry name" value="SPX"/>
    <property type="match status" value="1"/>
</dbReference>
<comment type="subcellular location">
    <subcellularLocation>
        <location evidence="1">Vacuole membrane</location>
        <topology evidence="1">Multi-pass membrane protein</topology>
    </subcellularLocation>
</comment>
<dbReference type="Pfam" id="PF03105">
    <property type="entry name" value="SPX"/>
    <property type="match status" value="2"/>
</dbReference>
<evidence type="ECO:0000256" key="1">
    <source>
        <dbReference type="ARBA" id="ARBA00004128"/>
    </source>
</evidence>
<evidence type="ECO:0000256" key="2">
    <source>
        <dbReference type="ARBA" id="ARBA00022554"/>
    </source>
</evidence>
<organism evidence="7 8">
    <name type="scientific">Olpidium bornovanus</name>
    <dbReference type="NCBI Taxonomy" id="278681"/>
    <lineage>
        <taxon>Eukaryota</taxon>
        <taxon>Fungi</taxon>
        <taxon>Fungi incertae sedis</taxon>
        <taxon>Olpidiomycota</taxon>
        <taxon>Olpidiomycotina</taxon>
        <taxon>Olpidiomycetes</taxon>
        <taxon>Olpidiales</taxon>
        <taxon>Olpidiaceae</taxon>
        <taxon>Olpidium</taxon>
    </lineage>
</organism>
<dbReference type="AlphaFoldDB" id="A0A8H8DFC4"/>
<dbReference type="PANTHER" id="PTHR46140:SF1">
    <property type="entry name" value="VACUOLAR TRANSPORTER CHAPERONE COMPLEX SUBUNIT 4-RELATED"/>
    <property type="match status" value="1"/>
</dbReference>
<dbReference type="OrthoDB" id="6493944at2759"/>
<keyword evidence="8" id="KW-1185">Reference proteome</keyword>
<dbReference type="Proteomes" id="UP000673691">
    <property type="component" value="Unassembled WGS sequence"/>
</dbReference>
<evidence type="ECO:0000256" key="5">
    <source>
        <dbReference type="ARBA" id="ARBA00023136"/>
    </source>
</evidence>
<feature type="domain" description="SPX" evidence="6">
    <location>
        <begin position="1"/>
        <end position="168"/>
    </location>
</feature>
<dbReference type="GO" id="GO:0006799">
    <property type="term" value="P:polyphosphate biosynthetic process"/>
    <property type="evidence" value="ECO:0007669"/>
    <property type="project" value="UniProtKB-ARBA"/>
</dbReference>
<dbReference type="PANTHER" id="PTHR46140">
    <property type="entry name" value="VACUOLAR TRANSPORTER CHAPERONE 1-RELATED"/>
    <property type="match status" value="1"/>
</dbReference>
<feature type="non-terminal residue" evidence="7">
    <location>
        <position position="230"/>
    </location>
</feature>
<keyword evidence="4" id="KW-1133">Transmembrane helix</keyword>
<evidence type="ECO:0000259" key="6">
    <source>
        <dbReference type="PROSITE" id="PS51382"/>
    </source>
</evidence>
<reference evidence="7 8" key="1">
    <citation type="journal article" name="Sci. Rep.">
        <title>Genome-scale phylogenetic analyses confirm Olpidium as the closest living zoosporic fungus to the non-flagellated, terrestrial fungi.</title>
        <authorList>
            <person name="Chang Y."/>
            <person name="Rochon D."/>
            <person name="Sekimoto S."/>
            <person name="Wang Y."/>
            <person name="Chovatia M."/>
            <person name="Sandor L."/>
            <person name="Salamov A."/>
            <person name="Grigoriev I.V."/>
            <person name="Stajich J.E."/>
            <person name="Spatafora J.W."/>
        </authorList>
    </citation>
    <scope>NUCLEOTIDE SEQUENCE [LARGE SCALE GENOMIC DNA]</scope>
    <source>
        <strain evidence="7">S191</strain>
    </source>
</reference>
<keyword evidence="2" id="KW-0926">Vacuole</keyword>
<accession>A0A8H8DFC4</accession>
<keyword evidence="3" id="KW-0812">Transmembrane</keyword>
<gene>
    <name evidence="7" type="ORF">BJ554DRAFT_4261</name>
</gene>
<protein>
    <recommendedName>
        <fullName evidence="6">SPX domain-containing protein</fullName>
    </recommendedName>
</protein>
<name>A0A8H8DFC4_9FUNG</name>
<evidence type="ECO:0000313" key="7">
    <source>
        <dbReference type="EMBL" id="KAG5456096.1"/>
    </source>
</evidence>